<proteinExistence type="inferred from homology"/>
<evidence type="ECO:0000256" key="1">
    <source>
        <dbReference type="ARBA" id="ARBA00001974"/>
    </source>
</evidence>
<keyword evidence="4" id="KW-0274">FAD</keyword>
<comment type="caution">
    <text evidence="7">The sequence shown here is derived from an EMBL/GenBank/DDBJ whole genome shotgun (WGS) entry which is preliminary data.</text>
</comment>
<feature type="domain" description="FAD-binding PCMH-type" evidence="6">
    <location>
        <begin position="1"/>
        <end position="103"/>
    </location>
</feature>
<dbReference type="SUPFAM" id="SSF56176">
    <property type="entry name" value="FAD-binding/transporter-associated domain-like"/>
    <property type="match status" value="1"/>
</dbReference>
<dbReference type="AlphaFoldDB" id="T1BTK7"/>
<dbReference type="Pfam" id="PF01565">
    <property type="entry name" value="FAD_binding_4"/>
    <property type="match status" value="1"/>
</dbReference>
<dbReference type="InterPro" id="IPR016166">
    <property type="entry name" value="FAD-bd_PCMH"/>
</dbReference>
<dbReference type="InterPro" id="IPR006094">
    <property type="entry name" value="Oxid_FAD_bind_N"/>
</dbReference>
<reference evidence="7" key="1">
    <citation type="submission" date="2013-08" db="EMBL/GenBank/DDBJ databases">
        <authorList>
            <person name="Mendez C."/>
            <person name="Richter M."/>
            <person name="Ferrer M."/>
            <person name="Sanchez J."/>
        </authorList>
    </citation>
    <scope>NUCLEOTIDE SEQUENCE</scope>
</reference>
<reference evidence="7" key="2">
    <citation type="journal article" date="2014" name="ISME J.">
        <title>Microbial stratification in low pH oxic and suboxic macroscopic growths along an acid mine drainage.</title>
        <authorList>
            <person name="Mendez-Garcia C."/>
            <person name="Mesa V."/>
            <person name="Sprenger R.R."/>
            <person name="Richter M."/>
            <person name="Diez M.S."/>
            <person name="Solano J."/>
            <person name="Bargiela R."/>
            <person name="Golyshina O.V."/>
            <person name="Manteca A."/>
            <person name="Ramos J.L."/>
            <person name="Gallego J.R."/>
            <person name="Llorente I."/>
            <person name="Martins Dos Santos V.A."/>
            <person name="Jensen O.N."/>
            <person name="Pelaez A.I."/>
            <person name="Sanchez J."/>
            <person name="Ferrer M."/>
        </authorList>
    </citation>
    <scope>NUCLEOTIDE SEQUENCE</scope>
</reference>
<comment type="similarity">
    <text evidence="2">Belongs to the oxygen-dependent FAD-linked oxidoreductase family.</text>
</comment>
<sequence length="170" mass="18193">MDAGSYWLEAYRGVTTQGGRYVQGSGCTTVGVAGLILGGGFGSFSKCYGTAAGSLLEAEVVTGDGKIRTANACTHADLFWALKGGGGGTFAAVTKVTVRTHDLPKYFGIVSFKIRAPSDEAYRILVREFVGFYAAHLFNEHWGEQAHVRSDNVLEIKMLSQGLNTEQSRS</sequence>
<dbReference type="PANTHER" id="PTHR42973">
    <property type="entry name" value="BINDING OXIDOREDUCTASE, PUTATIVE (AFU_ORTHOLOGUE AFUA_1G17690)-RELATED"/>
    <property type="match status" value="1"/>
</dbReference>
<dbReference type="InterPro" id="IPR016169">
    <property type="entry name" value="FAD-bd_PCMH_sub2"/>
</dbReference>
<comment type="cofactor">
    <cofactor evidence="1">
        <name>FAD</name>
        <dbReference type="ChEBI" id="CHEBI:57692"/>
    </cofactor>
</comment>
<dbReference type="GO" id="GO:0071949">
    <property type="term" value="F:FAD binding"/>
    <property type="evidence" value="ECO:0007669"/>
    <property type="project" value="InterPro"/>
</dbReference>
<evidence type="ECO:0000259" key="6">
    <source>
        <dbReference type="PROSITE" id="PS51387"/>
    </source>
</evidence>
<dbReference type="PANTHER" id="PTHR42973:SF39">
    <property type="entry name" value="FAD-BINDING PCMH-TYPE DOMAIN-CONTAINING PROTEIN"/>
    <property type="match status" value="1"/>
</dbReference>
<dbReference type="EMBL" id="AUZZ01003320">
    <property type="protein sequence ID" value="EQD57285.1"/>
    <property type="molecule type" value="Genomic_DNA"/>
</dbReference>
<evidence type="ECO:0000256" key="2">
    <source>
        <dbReference type="ARBA" id="ARBA00005466"/>
    </source>
</evidence>
<evidence type="ECO:0000256" key="5">
    <source>
        <dbReference type="ARBA" id="ARBA00023002"/>
    </source>
</evidence>
<organism evidence="7">
    <name type="scientific">mine drainage metagenome</name>
    <dbReference type="NCBI Taxonomy" id="410659"/>
    <lineage>
        <taxon>unclassified sequences</taxon>
        <taxon>metagenomes</taxon>
        <taxon>ecological metagenomes</taxon>
    </lineage>
</organism>
<keyword evidence="5" id="KW-0560">Oxidoreductase</keyword>
<evidence type="ECO:0000256" key="4">
    <source>
        <dbReference type="ARBA" id="ARBA00022827"/>
    </source>
</evidence>
<dbReference type="PROSITE" id="PS51387">
    <property type="entry name" value="FAD_PCMH"/>
    <property type="match status" value="1"/>
</dbReference>
<protein>
    <submittedName>
        <fullName evidence="7">FAD binding family protein</fullName>
    </submittedName>
</protein>
<keyword evidence="3" id="KW-0285">Flavoprotein</keyword>
<evidence type="ECO:0000256" key="3">
    <source>
        <dbReference type="ARBA" id="ARBA00022630"/>
    </source>
</evidence>
<feature type="non-terminal residue" evidence="7">
    <location>
        <position position="170"/>
    </location>
</feature>
<gene>
    <name evidence="7" type="ORF">B2A_04874</name>
</gene>
<dbReference type="GO" id="GO:0016491">
    <property type="term" value="F:oxidoreductase activity"/>
    <property type="evidence" value="ECO:0007669"/>
    <property type="project" value="UniProtKB-KW"/>
</dbReference>
<dbReference type="InterPro" id="IPR036318">
    <property type="entry name" value="FAD-bd_PCMH-like_sf"/>
</dbReference>
<dbReference type="Gene3D" id="3.30.465.10">
    <property type="match status" value="1"/>
</dbReference>
<dbReference type="InterPro" id="IPR050416">
    <property type="entry name" value="FAD-linked_Oxidoreductase"/>
</dbReference>
<evidence type="ECO:0000313" key="7">
    <source>
        <dbReference type="EMBL" id="EQD57285.1"/>
    </source>
</evidence>
<accession>T1BTK7</accession>
<name>T1BTK7_9ZZZZ</name>